<dbReference type="Proteomes" id="UP001500897">
    <property type="component" value="Unassembled WGS sequence"/>
</dbReference>
<name>A0ABP5JWK0_9ACTN</name>
<organism evidence="1 2">
    <name type="scientific">Kitasatospora saccharophila</name>
    <dbReference type="NCBI Taxonomy" id="407973"/>
    <lineage>
        <taxon>Bacteria</taxon>
        <taxon>Bacillati</taxon>
        <taxon>Actinomycetota</taxon>
        <taxon>Actinomycetes</taxon>
        <taxon>Kitasatosporales</taxon>
        <taxon>Streptomycetaceae</taxon>
        <taxon>Kitasatospora</taxon>
    </lineage>
</organism>
<accession>A0ABP5JWK0</accession>
<dbReference type="RefSeq" id="WP_344558933.1">
    <property type="nucleotide sequence ID" value="NZ_BAAANS010000095.1"/>
</dbReference>
<gene>
    <name evidence="1" type="ORF">GCM10009759_74990</name>
</gene>
<reference evidence="2" key="1">
    <citation type="journal article" date="2019" name="Int. J. Syst. Evol. Microbiol.">
        <title>The Global Catalogue of Microorganisms (GCM) 10K type strain sequencing project: providing services to taxonomists for standard genome sequencing and annotation.</title>
        <authorList>
            <consortium name="The Broad Institute Genomics Platform"/>
            <consortium name="The Broad Institute Genome Sequencing Center for Infectious Disease"/>
            <person name="Wu L."/>
            <person name="Ma J."/>
        </authorList>
    </citation>
    <scope>NUCLEOTIDE SEQUENCE [LARGE SCALE GENOMIC DNA]</scope>
    <source>
        <strain evidence="2">JCM 14559</strain>
    </source>
</reference>
<comment type="caution">
    <text evidence="1">The sequence shown here is derived from an EMBL/GenBank/DDBJ whole genome shotgun (WGS) entry which is preliminary data.</text>
</comment>
<evidence type="ECO:0000313" key="1">
    <source>
        <dbReference type="EMBL" id="GAA2123727.1"/>
    </source>
</evidence>
<sequence length="126" mass="13880">MEDLRNAALSIEASKVAEELKIKFGLAHLVELARLGFAYAIRYELTPEKDADWGSTPGTNFNIATLDPKQEMREAVRLFFPDSIVAQYPYRAIEALMSKGLRLLGEHMAEGMVGTLGDVVASPNLP</sequence>
<protein>
    <submittedName>
        <fullName evidence="1">Uncharacterized protein</fullName>
    </submittedName>
</protein>
<dbReference type="EMBL" id="BAAANS010000095">
    <property type="protein sequence ID" value="GAA2123727.1"/>
    <property type="molecule type" value="Genomic_DNA"/>
</dbReference>
<proteinExistence type="predicted"/>
<evidence type="ECO:0000313" key="2">
    <source>
        <dbReference type="Proteomes" id="UP001500897"/>
    </source>
</evidence>
<keyword evidence="2" id="KW-1185">Reference proteome</keyword>